<evidence type="ECO:0000256" key="11">
    <source>
        <dbReference type="ARBA" id="ARBA00023136"/>
    </source>
</evidence>
<name>A0A6P8BXT9_PUNGR</name>
<dbReference type="GO" id="GO:0020037">
    <property type="term" value="F:heme binding"/>
    <property type="evidence" value="ECO:0007669"/>
    <property type="project" value="InterPro"/>
</dbReference>
<dbReference type="InterPro" id="IPR017972">
    <property type="entry name" value="Cyt_P450_CS"/>
</dbReference>
<dbReference type="PRINTS" id="PR00385">
    <property type="entry name" value="P450"/>
</dbReference>
<dbReference type="PANTHER" id="PTHR24282">
    <property type="entry name" value="CYTOCHROME P450 FAMILY MEMBER"/>
    <property type="match status" value="1"/>
</dbReference>
<dbReference type="AlphaFoldDB" id="A0A6P8BXT9"/>
<dbReference type="OrthoDB" id="1470350at2759"/>
<evidence type="ECO:0000256" key="4">
    <source>
        <dbReference type="ARBA" id="ARBA00022617"/>
    </source>
</evidence>
<evidence type="ECO:0000313" key="16">
    <source>
        <dbReference type="RefSeq" id="XP_031375094.1"/>
    </source>
</evidence>
<gene>
    <name evidence="16" type="primary">LOC116189536</name>
</gene>
<evidence type="ECO:0000313" key="15">
    <source>
        <dbReference type="Proteomes" id="UP000515151"/>
    </source>
</evidence>
<evidence type="ECO:0000256" key="9">
    <source>
        <dbReference type="ARBA" id="ARBA00023004"/>
    </source>
</evidence>
<keyword evidence="6 12" id="KW-0479">Metal-binding</keyword>
<comment type="cofactor">
    <cofactor evidence="1 12">
        <name>heme</name>
        <dbReference type="ChEBI" id="CHEBI:30413"/>
    </cofactor>
</comment>
<evidence type="ECO:0000256" key="5">
    <source>
        <dbReference type="ARBA" id="ARBA00022692"/>
    </source>
</evidence>
<keyword evidence="15" id="KW-1185">Reference proteome</keyword>
<evidence type="ECO:0000256" key="6">
    <source>
        <dbReference type="ARBA" id="ARBA00022723"/>
    </source>
</evidence>
<dbReference type="GO" id="GO:0016020">
    <property type="term" value="C:membrane"/>
    <property type="evidence" value="ECO:0007669"/>
    <property type="project" value="UniProtKB-SubCell"/>
</dbReference>
<keyword evidence="11 14" id="KW-0472">Membrane</keyword>
<evidence type="ECO:0000256" key="7">
    <source>
        <dbReference type="ARBA" id="ARBA00022989"/>
    </source>
</evidence>
<evidence type="ECO:0000256" key="3">
    <source>
        <dbReference type="ARBA" id="ARBA00010617"/>
    </source>
</evidence>
<dbReference type="Pfam" id="PF00067">
    <property type="entry name" value="p450"/>
    <property type="match status" value="1"/>
</dbReference>
<dbReference type="SUPFAM" id="SSF48264">
    <property type="entry name" value="Cytochrome P450"/>
    <property type="match status" value="1"/>
</dbReference>
<keyword evidence="10 13" id="KW-0503">Monooxygenase</keyword>
<evidence type="ECO:0000256" key="8">
    <source>
        <dbReference type="ARBA" id="ARBA00023002"/>
    </source>
</evidence>
<evidence type="ECO:0000256" key="12">
    <source>
        <dbReference type="PIRSR" id="PIRSR602401-1"/>
    </source>
</evidence>
<accession>A0A6P8BXT9</accession>
<protein>
    <submittedName>
        <fullName evidence="16">Cytochrome P450 714A1-like</fullName>
    </submittedName>
</protein>
<evidence type="ECO:0000256" key="2">
    <source>
        <dbReference type="ARBA" id="ARBA00004167"/>
    </source>
</evidence>
<dbReference type="InterPro" id="IPR002401">
    <property type="entry name" value="Cyt_P450_E_grp-I"/>
</dbReference>
<feature type="binding site" description="axial binding residue" evidence="12">
    <location>
        <position position="481"/>
    </location>
    <ligand>
        <name>heme</name>
        <dbReference type="ChEBI" id="CHEBI:30413"/>
    </ligand>
    <ligandPart>
        <name>Fe</name>
        <dbReference type="ChEBI" id="CHEBI:18248"/>
    </ligandPart>
</feature>
<dbReference type="GO" id="GO:0004497">
    <property type="term" value="F:monooxygenase activity"/>
    <property type="evidence" value="ECO:0007669"/>
    <property type="project" value="UniProtKB-KW"/>
</dbReference>
<dbReference type="GeneID" id="116189536"/>
<dbReference type="PANTHER" id="PTHR24282:SF36">
    <property type="entry name" value="CYTOCHROME P450 714A1-RELATED"/>
    <property type="match status" value="1"/>
</dbReference>
<dbReference type="InterPro" id="IPR036396">
    <property type="entry name" value="Cyt_P450_sf"/>
</dbReference>
<evidence type="ECO:0000256" key="14">
    <source>
        <dbReference type="SAM" id="Phobius"/>
    </source>
</evidence>
<comment type="similarity">
    <text evidence="3 13">Belongs to the cytochrome P450 family.</text>
</comment>
<keyword evidence="9 12" id="KW-0408">Iron</keyword>
<keyword evidence="7 14" id="KW-1133">Transmembrane helix</keyword>
<keyword evidence="8 13" id="KW-0560">Oxidoreductase</keyword>
<reference evidence="16" key="2">
    <citation type="submission" date="2025-08" db="UniProtKB">
        <authorList>
            <consortium name="RefSeq"/>
        </authorList>
    </citation>
    <scope>IDENTIFICATION</scope>
    <source>
        <tissue evidence="16">Leaf</tissue>
    </source>
</reference>
<keyword evidence="5 14" id="KW-0812">Transmembrane</keyword>
<dbReference type="InterPro" id="IPR001128">
    <property type="entry name" value="Cyt_P450"/>
</dbReference>
<dbReference type="InterPro" id="IPR050665">
    <property type="entry name" value="Cytochrome_P450_Monooxygen"/>
</dbReference>
<dbReference type="PROSITE" id="PS00086">
    <property type="entry name" value="CYTOCHROME_P450"/>
    <property type="match status" value="1"/>
</dbReference>
<feature type="transmembrane region" description="Helical" evidence="14">
    <location>
        <begin position="6"/>
        <end position="28"/>
    </location>
</feature>
<keyword evidence="4 12" id="KW-0349">Heme</keyword>
<evidence type="ECO:0000256" key="13">
    <source>
        <dbReference type="RuleBase" id="RU000461"/>
    </source>
</evidence>
<evidence type="ECO:0000256" key="10">
    <source>
        <dbReference type="ARBA" id="ARBA00023033"/>
    </source>
</evidence>
<dbReference type="RefSeq" id="XP_031375094.1">
    <property type="nucleotide sequence ID" value="XM_031519234.1"/>
</dbReference>
<dbReference type="Gene3D" id="1.10.630.10">
    <property type="entry name" value="Cytochrome P450"/>
    <property type="match status" value="1"/>
</dbReference>
<comment type="subcellular location">
    <subcellularLocation>
        <location evidence="2">Membrane</location>
        <topology evidence="2">Single-pass membrane protein</topology>
    </subcellularLocation>
</comment>
<sequence length="549" mass="62125">METLSLLIIRTVCAMAVVAALSTLFRLYNSTWKSSERLRKRLNMQGIGGPPPSLLYGNVPEMQRIQTRAALDDKASACSRQRGGGEFVAHDYTSTLFPYFEQWRKEYGPVYTYSTGARQHLYINQPELVKELNQCFTLLGKPSYLTKRLAPMLGNGILRSNGPSWAQQRKIVAPEFFMDKVKGMVGLMGESAQQLLRSWDERIEAAAAEGGKAAADIRVDEDLREFSADVISRACFGSSYSKGKEIFSKLRSLQMIISKQSFLFGHNFFGFLPAKKSREVNNLEKEIESLIWKVIEERERECSDKDLMQMIMEGAVYSDQGLDKDLFRRQFIVDNCKNIYFAGHEATAVAASWCLMLLALHPEWQQRVREEVRRVFGGGNILDPESLTQLKTVTMVIQEALRLYPPAAFVSREALEDTKVGNIIVPKNVCIWTLIPTLHRDPDIWWPDANKFKPERFVDGVSKACKYPQAYIPFGLGPRLCLGRNFAMVQLKVVLSLIVSRYSFCLSPKYQHCPAYRMIVEPKHGVHLLIQKIQAGPGSLVTNIPSATL</sequence>
<evidence type="ECO:0000256" key="1">
    <source>
        <dbReference type="ARBA" id="ARBA00001971"/>
    </source>
</evidence>
<dbReference type="Proteomes" id="UP000515151">
    <property type="component" value="Chromosome 8"/>
</dbReference>
<reference evidence="15" key="1">
    <citation type="journal article" date="2020" name="Plant Biotechnol. J.">
        <title>The pomegranate (Punica granatum L.) draft genome dissects genetic divergence between soft- and hard-seeded cultivars.</title>
        <authorList>
            <person name="Luo X."/>
            <person name="Li H."/>
            <person name="Wu Z."/>
            <person name="Yao W."/>
            <person name="Zhao P."/>
            <person name="Cao D."/>
            <person name="Yu H."/>
            <person name="Li K."/>
            <person name="Poudel K."/>
            <person name="Zhao D."/>
            <person name="Zhang F."/>
            <person name="Xia X."/>
            <person name="Chen L."/>
            <person name="Wang Q."/>
            <person name="Jing D."/>
            <person name="Cao S."/>
        </authorList>
    </citation>
    <scope>NUCLEOTIDE SEQUENCE [LARGE SCALE GENOMIC DNA]</scope>
    <source>
        <strain evidence="15">cv. Tunisia</strain>
    </source>
</reference>
<organism evidence="15 16">
    <name type="scientific">Punica granatum</name>
    <name type="common">Pomegranate</name>
    <dbReference type="NCBI Taxonomy" id="22663"/>
    <lineage>
        <taxon>Eukaryota</taxon>
        <taxon>Viridiplantae</taxon>
        <taxon>Streptophyta</taxon>
        <taxon>Embryophyta</taxon>
        <taxon>Tracheophyta</taxon>
        <taxon>Spermatophyta</taxon>
        <taxon>Magnoliopsida</taxon>
        <taxon>eudicotyledons</taxon>
        <taxon>Gunneridae</taxon>
        <taxon>Pentapetalae</taxon>
        <taxon>rosids</taxon>
        <taxon>malvids</taxon>
        <taxon>Myrtales</taxon>
        <taxon>Lythraceae</taxon>
        <taxon>Punica</taxon>
    </lineage>
</organism>
<dbReference type="SMR" id="A0A6P8BXT9"/>
<dbReference type="GO" id="GO:0005506">
    <property type="term" value="F:iron ion binding"/>
    <property type="evidence" value="ECO:0007669"/>
    <property type="project" value="InterPro"/>
</dbReference>
<dbReference type="GO" id="GO:0016705">
    <property type="term" value="F:oxidoreductase activity, acting on paired donors, with incorporation or reduction of molecular oxygen"/>
    <property type="evidence" value="ECO:0007669"/>
    <property type="project" value="InterPro"/>
</dbReference>
<dbReference type="PRINTS" id="PR00463">
    <property type="entry name" value="EP450I"/>
</dbReference>
<proteinExistence type="inferred from homology"/>